<protein>
    <recommendedName>
        <fullName evidence="1">E3 ubiquitin-protein ligase</fullName>
        <ecNumber evidence="1">2.3.2.27</ecNumber>
    </recommendedName>
</protein>
<keyword evidence="1" id="KW-0863">Zinc-finger</keyword>
<dbReference type="InterPro" id="IPR042065">
    <property type="entry name" value="E3_ELL-like"/>
</dbReference>
<dbReference type="EC" id="2.3.2.27" evidence="1"/>
<comment type="pathway">
    <text evidence="1">Protein modification; protein ubiquitination.</text>
</comment>
<comment type="catalytic activity">
    <reaction evidence="1">
        <text>S-ubiquitinyl-[E2 ubiquitin-conjugating enzyme]-L-cysteine + [acceptor protein]-L-lysine = [E2 ubiquitin-conjugating enzyme]-L-cysteine + N(6)-ubiquitinyl-[acceptor protein]-L-lysine.</text>
        <dbReference type="EC" id="2.3.2.27"/>
    </reaction>
</comment>
<keyword evidence="1" id="KW-0479">Metal-binding</keyword>
<feature type="region of interest" description="Disordered" evidence="2">
    <location>
        <begin position="269"/>
        <end position="295"/>
    </location>
</feature>
<keyword evidence="1" id="KW-0833">Ubl conjugation pathway</keyword>
<dbReference type="OrthoDB" id="26387at2759"/>
<comment type="caution">
    <text evidence="4">The sequence shown here is derived from an EMBL/GenBank/DDBJ whole genome shotgun (WGS) entry which is preliminary data.</text>
</comment>
<dbReference type="GO" id="GO:0005737">
    <property type="term" value="C:cytoplasm"/>
    <property type="evidence" value="ECO:0007669"/>
    <property type="project" value="TreeGrafter"/>
</dbReference>
<keyword evidence="1" id="KW-0808">Transferase</keyword>
<reference evidence="4 5" key="1">
    <citation type="journal article" date="2013" name="Curr. Biol.">
        <title>The Genome of the Foraminiferan Reticulomyxa filosa.</title>
        <authorList>
            <person name="Glockner G."/>
            <person name="Hulsmann N."/>
            <person name="Schleicher M."/>
            <person name="Noegel A.A."/>
            <person name="Eichinger L."/>
            <person name="Gallinger C."/>
            <person name="Pawlowski J."/>
            <person name="Sierra R."/>
            <person name="Euteneuer U."/>
            <person name="Pillet L."/>
            <person name="Moustafa A."/>
            <person name="Platzer M."/>
            <person name="Groth M."/>
            <person name="Szafranski K."/>
            <person name="Schliwa M."/>
        </authorList>
    </citation>
    <scope>NUCLEOTIDE SEQUENCE [LARGE SCALE GENOMIC DNA]</scope>
</reference>
<dbReference type="GO" id="GO:0008270">
    <property type="term" value="F:zinc ion binding"/>
    <property type="evidence" value="ECO:0007669"/>
    <property type="project" value="UniProtKB-UniRule"/>
</dbReference>
<evidence type="ECO:0000259" key="3">
    <source>
        <dbReference type="Pfam" id="PF22960"/>
    </source>
</evidence>
<keyword evidence="5" id="KW-1185">Reference proteome</keyword>
<evidence type="ECO:0000256" key="1">
    <source>
        <dbReference type="RuleBase" id="RU366018"/>
    </source>
</evidence>
<dbReference type="Gene3D" id="1.10.10.2670">
    <property type="entry name" value="E3 ubiquitin-protein ligase"/>
    <property type="match status" value="1"/>
</dbReference>
<proteinExistence type="inferred from homology"/>
<comment type="similarity">
    <text evidence="1">Belongs to the E3 ubiquitin-protein ligase UBR1-like family.</text>
</comment>
<dbReference type="Proteomes" id="UP000023152">
    <property type="component" value="Unassembled WGS sequence"/>
</dbReference>
<dbReference type="PANTHER" id="PTHR21497">
    <property type="entry name" value="UBIQUITIN LIGASE E3 ALPHA-RELATED"/>
    <property type="match status" value="1"/>
</dbReference>
<evidence type="ECO:0000313" key="5">
    <source>
        <dbReference type="Proteomes" id="UP000023152"/>
    </source>
</evidence>
<feature type="region of interest" description="Disordered" evidence="2">
    <location>
        <begin position="173"/>
        <end position="200"/>
    </location>
</feature>
<dbReference type="GO" id="GO:0061630">
    <property type="term" value="F:ubiquitin protein ligase activity"/>
    <property type="evidence" value="ECO:0007669"/>
    <property type="project" value="UniProtKB-UniRule"/>
</dbReference>
<dbReference type="EMBL" id="ASPP01015177">
    <property type="protein sequence ID" value="ETO18288.1"/>
    <property type="molecule type" value="Genomic_DNA"/>
</dbReference>
<dbReference type="Pfam" id="PF22960">
    <property type="entry name" value="WHD_UBR1"/>
    <property type="match status" value="1"/>
</dbReference>
<feature type="compositionally biased region" description="Basic and acidic residues" evidence="2">
    <location>
        <begin position="179"/>
        <end position="195"/>
    </location>
</feature>
<feature type="compositionally biased region" description="Acidic residues" evidence="2">
    <location>
        <begin position="271"/>
        <end position="283"/>
    </location>
</feature>
<dbReference type="GO" id="GO:0000151">
    <property type="term" value="C:ubiquitin ligase complex"/>
    <property type="evidence" value="ECO:0007669"/>
    <property type="project" value="TreeGrafter"/>
</dbReference>
<evidence type="ECO:0000256" key="2">
    <source>
        <dbReference type="SAM" id="MobiDB-lite"/>
    </source>
</evidence>
<evidence type="ECO:0000313" key="4">
    <source>
        <dbReference type="EMBL" id="ETO18288.1"/>
    </source>
</evidence>
<keyword evidence="1" id="KW-0862">Zinc</keyword>
<name>X6MWA6_RETFI</name>
<dbReference type="SUPFAM" id="SSF46785">
    <property type="entry name" value="Winged helix' DNA-binding domain"/>
    <property type="match status" value="1"/>
</dbReference>
<feature type="non-terminal residue" evidence="4">
    <location>
        <position position="1"/>
    </location>
</feature>
<dbReference type="InterPro" id="IPR055194">
    <property type="entry name" value="UBR1-like_WH"/>
</dbReference>
<dbReference type="GO" id="GO:0071596">
    <property type="term" value="P:ubiquitin-dependent protein catabolic process via the N-end rule pathway"/>
    <property type="evidence" value="ECO:0007669"/>
    <property type="project" value="UniProtKB-UniRule"/>
</dbReference>
<dbReference type="AlphaFoldDB" id="X6MWA6"/>
<gene>
    <name evidence="4" type="ORF">RFI_18989</name>
</gene>
<comment type="function">
    <text evidence="1">Ubiquitin ligase protein which is a component of the N-end rule pathway. Recognizes and binds to proteins bearing specific N-terminal residues that are destabilizing according to the N-end rule, leading to their ubiquitination and subsequent degradation.</text>
</comment>
<feature type="non-terminal residue" evidence="4">
    <location>
        <position position="635"/>
    </location>
</feature>
<feature type="domain" description="E3 ubiquitin-protein ligase UBR1-like winged-helix" evidence="3">
    <location>
        <begin position="464"/>
        <end position="547"/>
    </location>
</feature>
<dbReference type="UniPathway" id="UPA00143"/>
<sequence length="635" mass="73683">KKKKKKKTPFLYLHQSDLLHQWCQLLCLCQHVSTVHREVGHYVCTSSPVWEQFVDERNYFGLITCDVTSVICELLLFSSTAVEVKQQISRVLVKVIAQALQMINWKPWKRLILKPATTVMTTQAKTSDEKYENTYGNDIYVNDSDDVVTTVQTKIESTDLNISKANAITMEQTQTKTKTKTDDDQAGDKRKTTKQEKHKPKVTLKTFETTHNKEKDGEQVLTINLFRSDRDRVSLCLPLSRFIVHFVAMYCQSCGQTFADVVAHIKCQRDDDNDNNNNDDNDDQKERESDINEAMKQNRWEKTVDKLVGVYTDQFMQIMSFVSQVNSGLWDVHHQNPSAMISNYINGGSISRLKQVDFGGLCQVLEYVKPAHFITKLIYFFQLHDWFAADSVVTIKSEEQELSDNFESGWMHWCNSAQTLRLSEELFLILIQFISEPKFRICHNTFSKYYCQHNLVDEDARWLEYEIIHLLACQSFSISELCVLSGMPLEQEWEQMDFTHILQRVAIREPPQDATPTKFRLKDEYFALVNPYFLKYSQRDRQRVVSAILVAIQHCPPSPPSLSDQTDSNAGHYKLSRRQWPTVEYSDERRLALLGTSWMAVMWTCTLHHAFVNDTTRFTSSLFVRCLRLVALAVE</sequence>
<dbReference type="PANTHER" id="PTHR21497:SF24">
    <property type="entry name" value="E3 UBIQUITIN-PROTEIN LIGASE UBR1"/>
    <property type="match status" value="1"/>
</dbReference>
<accession>X6MWA6</accession>
<organism evidence="4 5">
    <name type="scientific">Reticulomyxa filosa</name>
    <dbReference type="NCBI Taxonomy" id="46433"/>
    <lineage>
        <taxon>Eukaryota</taxon>
        <taxon>Sar</taxon>
        <taxon>Rhizaria</taxon>
        <taxon>Retaria</taxon>
        <taxon>Foraminifera</taxon>
        <taxon>Monothalamids</taxon>
        <taxon>Reticulomyxidae</taxon>
        <taxon>Reticulomyxa</taxon>
    </lineage>
</organism>
<dbReference type="InterPro" id="IPR039164">
    <property type="entry name" value="UBR1-like"/>
</dbReference>
<dbReference type="InterPro" id="IPR036390">
    <property type="entry name" value="WH_DNA-bd_sf"/>
</dbReference>
<dbReference type="GO" id="GO:0016567">
    <property type="term" value="P:protein ubiquitination"/>
    <property type="evidence" value="ECO:0007669"/>
    <property type="project" value="UniProtKB-UniRule"/>
</dbReference>